<evidence type="ECO:0000256" key="5">
    <source>
        <dbReference type="PIRSR" id="PIRSR604294-1"/>
    </source>
</evidence>
<dbReference type="AlphaFoldDB" id="A0A023DAG5"/>
<dbReference type="EC" id="1.13.11.-" evidence="6"/>
<sequence>MTLSLKSLTPTRSGAPYLANNFGPIEAEMTAFDLDVIGRIPEALNGRLLRIGPNPADAPDPARYHWFSGSGMAHGLRLRDGRAEWYRSRYVKDAAVVAALNAQPIGGPGAGQRDGSVNTNFTSAGGKLYAVVEAGSLPVELDYELESVARADFDGTLEAGFTGHPKFDPITGEQHALAYEPGQPVRYISLDRNGHATTKARIDLPHIPLIHDMAFTASFIVIPDLPVTFQPERSQAKFPWLWDERRDARIGLLPRNGDVANIQWFEAPRCFVFHFVNAYDDGELTIIDVARHPRMFDRDHHGPNEGAPTLVRWTLDRRSGRLSETGLDDHGTEFPRINGRFGGQPYRFGYTAHWGAGVSFGPAMKHDMVRGITEIHDYGAGRMTLEPIFVRKPDAVAEDEGWIMSYVYDAGRNLSDVVILDAQDFAGEPVATIRLPVRVPFGFHGGWVADDDSVSPAA</sequence>
<evidence type="ECO:0000256" key="1">
    <source>
        <dbReference type="ARBA" id="ARBA00006787"/>
    </source>
</evidence>
<dbReference type="PANTHER" id="PTHR10543">
    <property type="entry name" value="BETA-CAROTENE DIOXYGENASE"/>
    <property type="match status" value="1"/>
</dbReference>
<gene>
    <name evidence="7" type="ORF">Amme_235_002</name>
</gene>
<comment type="cofactor">
    <cofactor evidence="5 6">
        <name>Fe(2+)</name>
        <dbReference type="ChEBI" id="CHEBI:29033"/>
    </cofactor>
    <text evidence="5 6">Binds 1 Fe(2+) ion per subunit.</text>
</comment>
<evidence type="ECO:0000256" key="2">
    <source>
        <dbReference type="ARBA" id="ARBA00022723"/>
    </source>
</evidence>
<dbReference type="InterPro" id="IPR004294">
    <property type="entry name" value="Carotenoid_Oase"/>
</dbReference>
<feature type="binding site" evidence="5">
    <location>
        <position position="164"/>
    </location>
    <ligand>
        <name>Fe cation</name>
        <dbReference type="ChEBI" id="CHEBI:24875"/>
        <note>catalytic</note>
    </ligand>
</feature>
<organism evidence="7 8">
    <name type="scientific">Acidomonas methanolica NBRC 104435</name>
    <dbReference type="NCBI Taxonomy" id="1231351"/>
    <lineage>
        <taxon>Bacteria</taxon>
        <taxon>Pseudomonadati</taxon>
        <taxon>Pseudomonadota</taxon>
        <taxon>Alphaproteobacteria</taxon>
        <taxon>Acetobacterales</taxon>
        <taxon>Acetobacteraceae</taxon>
        <taxon>Acidomonas</taxon>
    </lineage>
</organism>
<evidence type="ECO:0000313" key="7">
    <source>
        <dbReference type="EMBL" id="GAJ30685.1"/>
    </source>
</evidence>
<evidence type="ECO:0000256" key="3">
    <source>
        <dbReference type="ARBA" id="ARBA00023002"/>
    </source>
</evidence>
<dbReference type="GO" id="GO:0010436">
    <property type="term" value="F:carotenoid dioxygenase activity"/>
    <property type="evidence" value="ECO:0007669"/>
    <property type="project" value="TreeGrafter"/>
</dbReference>
<dbReference type="EMBL" id="BAND01000219">
    <property type="protein sequence ID" value="GAJ30685.1"/>
    <property type="molecule type" value="Genomic_DNA"/>
</dbReference>
<keyword evidence="3 6" id="KW-0560">Oxidoreductase</keyword>
<dbReference type="OrthoDB" id="6636843at2"/>
<dbReference type="GO" id="GO:0046872">
    <property type="term" value="F:metal ion binding"/>
    <property type="evidence" value="ECO:0007669"/>
    <property type="project" value="UniProtKB-KW"/>
</dbReference>
<keyword evidence="8" id="KW-1185">Reference proteome</keyword>
<feature type="binding site" evidence="5">
    <location>
        <position position="274"/>
    </location>
    <ligand>
        <name>Fe cation</name>
        <dbReference type="ChEBI" id="CHEBI:24875"/>
        <note>catalytic</note>
    </ligand>
</feature>
<dbReference type="GO" id="GO:0016121">
    <property type="term" value="P:carotene catabolic process"/>
    <property type="evidence" value="ECO:0007669"/>
    <property type="project" value="TreeGrafter"/>
</dbReference>
<evidence type="ECO:0000256" key="4">
    <source>
        <dbReference type="ARBA" id="ARBA00023004"/>
    </source>
</evidence>
<protein>
    <recommendedName>
        <fullName evidence="6">Dioxygenase</fullName>
        <ecNumber evidence="6">1.13.11.-</ecNumber>
    </recommendedName>
</protein>
<comment type="caution">
    <text evidence="7">The sequence shown here is derived from an EMBL/GenBank/DDBJ whole genome shotgun (WGS) entry which is preliminary data.</text>
</comment>
<dbReference type="RefSeq" id="WP_042062169.1">
    <property type="nucleotide sequence ID" value="NZ_BAND01000219.1"/>
</dbReference>
<comment type="similarity">
    <text evidence="1 6">Belongs to the carotenoid oxygenase family.</text>
</comment>
<evidence type="ECO:0000256" key="6">
    <source>
        <dbReference type="RuleBase" id="RU364048"/>
    </source>
</evidence>
<name>A0A023DAG5_ACIMT</name>
<feature type="binding site" evidence="5">
    <location>
        <position position="444"/>
    </location>
    <ligand>
        <name>Fe cation</name>
        <dbReference type="ChEBI" id="CHEBI:24875"/>
        <note>catalytic</note>
    </ligand>
</feature>
<keyword evidence="6" id="KW-0223">Dioxygenase</keyword>
<dbReference type="Proteomes" id="UP000019760">
    <property type="component" value="Unassembled WGS sequence"/>
</dbReference>
<proteinExistence type="inferred from homology"/>
<keyword evidence="2 5" id="KW-0479">Metal-binding</keyword>
<feature type="binding site" evidence="5">
    <location>
        <position position="211"/>
    </location>
    <ligand>
        <name>Fe cation</name>
        <dbReference type="ChEBI" id="CHEBI:24875"/>
        <note>catalytic</note>
    </ligand>
</feature>
<keyword evidence="4 5" id="KW-0408">Iron</keyword>
<reference evidence="7 8" key="2">
    <citation type="journal article" date="2014" name="FEMS Microbiol. Lett.">
        <title>Draft genomic DNA sequence of the facultatively methylotrophic bacterium Acidomonas methanolica type strain MB58.</title>
        <authorList>
            <person name="Higashiura N."/>
            <person name="Hadano H."/>
            <person name="Hirakawa H."/>
            <person name="Matsutani M."/>
            <person name="Takabe S."/>
            <person name="Matsushita K."/>
            <person name="Azuma Y."/>
        </authorList>
    </citation>
    <scope>NUCLEOTIDE SEQUENCE [LARGE SCALE GENOMIC DNA]</scope>
    <source>
        <strain evidence="7 8">MB58</strain>
    </source>
</reference>
<dbReference type="Pfam" id="PF03055">
    <property type="entry name" value="RPE65"/>
    <property type="match status" value="1"/>
</dbReference>
<reference evidence="8" key="1">
    <citation type="journal article" date="2014" name="FEMS Microbiol. Lett.">
        <title>Draft Genomic DNA Sequence of the Facultatively Methylotrophic Bacterium Acidomonas methanolica type strain MB58.</title>
        <authorList>
            <person name="Higashiura N."/>
            <person name="Hadano H."/>
            <person name="Hirakawa H."/>
            <person name="Matsutani M."/>
            <person name="Takabe S."/>
            <person name="Matsushita K."/>
            <person name="Azuma Y."/>
        </authorList>
    </citation>
    <scope>NUCLEOTIDE SEQUENCE [LARGE SCALE GENOMIC DNA]</scope>
    <source>
        <strain evidence="8">MB58</strain>
    </source>
</reference>
<evidence type="ECO:0000313" key="8">
    <source>
        <dbReference type="Proteomes" id="UP000019760"/>
    </source>
</evidence>
<accession>A0A023DAG5</accession>
<dbReference type="PANTHER" id="PTHR10543:SF89">
    <property type="entry name" value="CAROTENOID 9,10(9',10')-CLEAVAGE DIOXYGENASE 1"/>
    <property type="match status" value="1"/>
</dbReference>